<dbReference type="PROSITE" id="PS00892">
    <property type="entry name" value="HIT_1"/>
    <property type="match status" value="1"/>
</dbReference>
<dbReference type="Proteomes" id="UP000582659">
    <property type="component" value="Unassembled WGS sequence"/>
</dbReference>
<evidence type="ECO:0000313" key="6">
    <source>
        <dbReference type="Proteomes" id="UP000659654"/>
    </source>
</evidence>
<dbReference type="GO" id="GO:0003824">
    <property type="term" value="F:catalytic activity"/>
    <property type="evidence" value="ECO:0007669"/>
    <property type="project" value="InterPro"/>
</dbReference>
<protein>
    <submittedName>
        <fullName evidence="5">(pine wood nematode) hypothetical protein</fullName>
    </submittedName>
</protein>
<feature type="domain" description="HIT" evidence="4">
    <location>
        <begin position="46"/>
        <end position="154"/>
    </location>
</feature>
<dbReference type="InterPro" id="IPR011146">
    <property type="entry name" value="HIT-like"/>
</dbReference>
<proteinExistence type="predicted"/>
<sequence length="154" mass="17487">MELHRILTRFVRLQPFLSQHRRFLCQKMSDEVKKAQTADPNVQDTIFGKIIRKEIPAKIIYEDENVLAFHDVSPQAPVHFLVIPKKPITMIEKAGKEDEALLGKLFLAAKDVAKTVGLENGYRIVVNNGKEGCQSVYHLHLHVLGGRQLNWPPG</sequence>
<dbReference type="AlphaFoldDB" id="A0A7I8XBJ5"/>
<dbReference type="EMBL" id="CAJFCV020000001">
    <property type="protein sequence ID" value="CAG9083351.1"/>
    <property type="molecule type" value="Genomic_DNA"/>
</dbReference>
<evidence type="ECO:0000313" key="5">
    <source>
        <dbReference type="EMBL" id="CAD5208913.1"/>
    </source>
</evidence>
<dbReference type="PRINTS" id="PR00332">
    <property type="entry name" value="HISTRIAD"/>
</dbReference>
<feature type="active site" description="Tele-AMP-histidine intermediate" evidence="1">
    <location>
        <position position="140"/>
    </location>
</feature>
<dbReference type="Pfam" id="PF01230">
    <property type="entry name" value="HIT"/>
    <property type="match status" value="1"/>
</dbReference>
<dbReference type="CDD" id="cd01276">
    <property type="entry name" value="PKCI_related"/>
    <property type="match status" value="1"/>
</dbReference>
<dbReference type="PANTHER" id="PTHR23089">
    <property type="entry name" value="HISTIDINE TRIAD HIT PROTEIN"/>
    <property type="match status" value="1"/>
</dbReference>
<comment type="caution">
    <text evidence="5">The sequence shown here is derived from an EMBL/GenBank/DDBJ whole genome shotgun (WGS) entry which is preliminary data.</text>
</comment>
<evidence type="ECO:0000256" key="1">
    <source>
        <dbReference type="PIRSR" id="PIRSR601310-1"/>
    </source>
</evidence>
<evidence type="ECO:0000259" key="4">
    <source>
        <dbReference type="PROSITE" id="PS51084"/>
    </source>
</evidence>
<dbReference type="EMBL" id="CAJFDI010000001">
    <property type="protein sequence ID" value="CAD5208913.1"/>
    <property type="molecule type" value="Genomic_DNA"/>
</dbReference>
<accession>A0A7I8XBJ5</accession>
<dbReference type="SUPFAM" id="SSF54197">
    <property type="entry name" value="HIT-like"/>
    <property type="match status" value="1"/>
</dbReference>
<evidence type="ECO:0000256" key="3">
    <source>
        <dbReference type="PROSITE-ProRule" id="PRU00464"/>
    </source>
</evidence>
<feature type="short sequence motif" description="Histidine triad motif" evidence="2 3">
    <location>
        <begin position="138"/>
        <end position="142"/>
    </location>
</feature>
<dbReference type="PROSITE" id="PS51084">
    <property type="entry name" value="HIT_2"/>
    <property type="match status" value="1"/>
</dbReference>
<dbReference type="Gene3D" id="3.30.428.10">
    <property type="entry name" value="HIT-like"/>
    <property type="match status" value="1"/>
</dbReference>
<dbReference type="SMR" id="A0A7I8XBJ5"/>
<dbReference type="InterPro" id="IPR019808">
    <property type="entry name" value="Histidine_triad_CS"/>
</dbReference>
<dbReference type="OrthoDB" id="672793at2759"/>
<evidence type="ECO:0000256" key="2">
    <source>
        <dbReference type="PIRSR" id="PIRSR601310-3"/>
    </source>
</evidence>
<keyword evidence="6" id="KW-1185">Reference proteome</keyword>
<dbReference type="InterPro" id="IPR001310">
    <property type="entry name" value="Histidine_triad_HIT"/>
</dbReference>
<organism evidence="5 6">
    <name type="scientific">Bursaphelenchus xylophilus</name>
    <name type="common">Pinewood nematode worm</name>
    <name type="synonym">Aphelenchoides xylophilus</name>
    <dbReference type="NCBI Taxonomy" id="6326"/>
    <lineage>
        <taxon>Eukaryota</taxon>
        <taxon>Metazoa</taxon>
        <taxon>Ecdysozoa</taxon>
        <taxon>Nematoda</taxon>
        <taxon>Chromadorea</taxon>
        <taxon>Rhabditida</taxon>
        <taxon>Tylenchina</taxon>
        <taxon>Tylenchomorpha</taxon>
        <taxon>Aphelenchoidea</taxon>
        <taxon>Aphelenchoididae</taxon>
        <taxon>Bursaphelenchus</taxon>
    </lineage>
</organism>
<reference evidence="5" key="1">
    <citation type="submission" date="2020-09" db="EMBL/GenBank/DDBJ databases">
        <authorList>
            <person name="Kikuchi T."/>
        </authorList>
    </citation>
    <scope>NUCLEOTIDE SEQUENCE</scope>
    <source>
        <strain evidence="5">Ka4C1</strain>
    </source>
</reference>
<name>A0A7I8XBJ5_BURXY</name>
<dbReference type="InterPro" id="IPR036265">
    <property type="entry name" value="HIT-like_sf"/>
</dbReference>
<dbReference type="Proteomes" id="UP000659654">
    <property type="component" value="Unassembled WGS sequence"/>
</dbReference>
<dbReference type="FunFam" id="3.30.428.10:FF:000005">
    <property type="entry name" value="Histidine triad nucleotide-binding protein 1"/>
    <property type="match status" value="1"/>
</dbReference>
<gene>
    <name evidence="5" type="ORF">BXYJ_LOCUS1149</name>
</gene>